<evidence type="ECO:0000256" key="8">
    <source>
        <dbReference type="SAM" id="MobiDB-lite"/>
    </source>
</evidence>
<keyword evidence="3 10" id="KW-0732">Signal</keyword>
<keyword evidence="9" id="KW-0812">Transmembrane</keyword>
<evidence type="ECO:0000313" key="12">
    <source>
        <dbReference type="EMBL" id="KAF4979380.1"/>
    </source>
</evidence>
<dbReference type="InterPro" id="IPR033121">
    <property type="entry name" value="PEPTIDASE_A1"/>
</dbReference>
<feature type="active site" evidence="6">
    <location>
        <position position="72"/>
    </location>
</feature>
<dbReference type="Gene3D" id="2.40.70.10">
    <property type="entry name" value="Acid Proteases"/>
    <property type="match status" value="2"/>
</dbReference>
<evidence type="ECO:0000256" key="10">
    <source>
        <dbReference type="SAM" id="SignalP"/>
    </source>
</evidence>
<dbReference type="InterPro" id="IPR001969">
    <property type="entry name" value="Aspartic_peptidase_AS"/>
</dbReference>
<evidence type="ECO:0000256" key="6">
    <source>
        <dbReference type="PIRSR" id="PIRSR601461-1"/>
    </source>
</evidence>
<reference evidence="12" key="1">
    <citation type="journal article" date="2020" name="BMC Genomics">
        <title>Correction to: Identification and distribution of gene clusters required for synthesis of sphingolipid metabolism inhibitors in diverse species of the filamentous fungus Fusarium.</title>
        <authorList>
            <person name="Kim H.S."/>
            <person name="Lohmar J.M."/>
            <person name="Busman M."/>
            <person name="Brown D.W."/>
            <person name="Naumann T.A."/>
            <person name="Divon H.H."/>
            <person name="Lysoe E."/>
            <person name="Uhlig S."/>
            <person name="Proctor R.H."/>
        </authorList>
    </citation>
    <scope>NUCLEOTIDE SEQUENCE</scope>
    <source>
        <strain evidence="12">NRRL 22465</strain>
    </source>
</reference>
<evidence type="ECO:0000259" key="11">
    <source>
        <dbReference type="PROSITE" id="PS51767"/>
    </source>
</evidence>
<dbReference type="GO" id="GO:0004190">
    <property type="term" value="F:aspartic-type endopeptidase activity"/>
    <property type="evidence" value="ECO:0007669"/>
    <property type="project" value="UniProtKB-KW"/>
</dbReference>
<dbReference type="AlphaFoldDB" id="A0A8H4UMH4"/>
<protein>
    <recommendedName>
        <fullName evidence="11">Peptidase A1 domain-containing protein</fullName>
    </recommendedName>
</protein>
<keyword evidence="5 7" id="KW-0378">Hydrolase</keyword>
<evidence type="ECO:0000256" key="2">
    <source>
        <dbReference type="ARBA" id="ARBA00022670"/>
    </source>
</evidence>
<comment type="similarity">
    <text evidence="1 7">Belongs to the peptidase A1 family.</text>
</comment>
<reference evidence="12" key="2">
    <citation type="submission" date="2020-05" db="EMBL/GenBank/DDBJ databases">
        <authorList>
            <person name="Kim H.-S."/>
            <person name="Proctor R.H."/>
            <person name="Brown D.W."/>
        </authorList>
    </citation>
    <scope>NUCLEOTIDE SEQUENCE</scope>
    <source>
        <strain evidence="12">NRRL 22465</strain>
    </source>
</reference>
<feature type="chain" id="PRO_5034103845" description="Peptidase A1 domain-containing protein" evidence="10">
    <location>
        <begin position="17"/>
        <end position="498"/>
    </location>
</feature>
<proteinExistence type="inferred from homology"/>
<dbReference type="SUPFAM" id="SSF50630">
    <property type="entry name" value="Acid proteases"/>
    <property type="match status" value="1"/>
</dbReference>
<dbReference type="Pfam" id="PF00026">
    <property type="entry name" value="Asp"/>
    <property type="match status" value="1"/>
</dbReference>
<dbReference type="EMBL" id="JABEYC010000302">
    <property type="protein sequence ID" value="KAF4979380.1"/>
    <property type="molecule type" value="Genomic_DNA"/>
</dbReference>
<dbReference type="CDD" id="cd05474">
    <property type="entry name" value="SAP_like"/>
    <property type="match status" value="1"/>
</dbReference>
<evidence type="ECO:0000256" key="4">
    <source>
        <dbReference type="ARBA" id="ARBA00022750"/>
    </source>
</evidence>
<evidence type="ECO:0000256" key="3">
    <source>
        <dbReference type="ARBA" id="ARBA00022729"/>
    </source>
</evidence>
<name>A0A8H4UMH4_9HYPO</name>
<feature type="signal peptide" evidence="10">
    <location>
        <begin position="1"/>
        <end position="16"/>
    </location>
</feature>
<keyword evidence="9" id="KW-1133">Transmembrane helix</keyword>
<evidence type="ECO:0000313" key="13">
    <source>
        <dbReference type="Proteomes" id="UP000635477"/>
    </source>
</evidence>
<comment type="caution">
    <text evidence="12">The sequence shown here is derived from an EMBL/GenBank/DDBJ whole genome shotgun (WGS) entry which is preliminary data.</text>
</comment>
<feature type="compositionally biased region" description="Polar residues" evidence="8">
    <location>
        <begin position="444"/>
        <end position="456"/>
    </location>
</feature>
<dbReference type="Proteomes" id="UP000635477">
    <property type="component" value="Unassembled WGS sequence"/>
</dbReference>
<dbReference type="PRINTS" id="PR00792">
    <property type="entry name" value="PEPSIN"/>
</dbReference>
<feature type="domain" description="Peptidase A1" evidence="11">
    <location>
        <begin position="54"/>
        <end position="408"/>
    </location>
</feature>
<dbReference type="InterPro" id="IPR021109">
    <property type="entry name" value="Peptidase_aspartic_dom_sf"/>
</dbReference>
<dbReference type="InterPro" id="IPR001461">
    <property type="entry name" value="Aspartic_peptidase_A1"/>
</dbReference>
<keyword evidence="13" id="KW-1185">Reference proteome</keyword>
<evidence type="ECO:0000256" key="1">
    <source>
        <dbReference type="ARBA" id="ARBA00007447"/>
    </source>
</evidence>
<feature type="active site" evidence="6">
    <location>
        <position position="275"/>
    </location>
</feature>
<dbReference type="PROSITE" id="PS00141">
    <property type="entry name" value="ASP_PROTEASE"/>
    <property type="match status" value="2"/>
</dbReference>
<dbReference type="PANTHER" id="PTHR47966">
    <property type="entry name" value="BETA-SITE APP-CLEAVING ENZYME, ISOFORM A-RELATED"/>
    <property type="match status" value="1"/>
</dbReference>
<keyword evidence="2 7" id="KW-0645">Protease</keyword>
<accession>A0A8H4UMH4</accession>
<sequence>MRTFPLLVSLAAGAAAGTVSAPFSKQKLDLASAISKRDGTLDLDAINNVTGAGYYAEFEVGTPGQKISFLLDTGSSDTWLNSDDTDYCNDDEAQAQAGYCMTTFNPDDSKTFNEVDRNGFDITYVDTRHIQGDYFEDTISIDGKTIKKQQLGLAVESVRPVGIMGLGFSANVAAKTRYATVIENMVSQGYIDRAAFSLWLNDLNSDEGTILFGGIDKKKFVGKLATLPLEREPGSRISNVTSFSVAFEGLSVNTPDGQKEVDLRDLDSDAIAILDSGSTICLLPDKQVQQIWKEFDVVNIPKVSVPFVDCAYGKSKGKDITIDFKFKGKTIAVPLSEMVIDVFKGQQDQFMGAGLDNLFADWDSICMFGITSAEGYGIESVDFALLGDTFLRSAYVVYDLANEQLGIAEANSDTGESDIVELNADDKDFPDISGVASKSKPIATDSSGTRPTVTVTAGSDASSGQSGDGDDDDNAAGHLVPAFMATLMMVLGAMVVVV</sequence>
<keyword evidence="4 7" id="KW-0064">Aspartyl protease</keyword>
<evidence type="ECO:0000256" key="5">
    <source>
        <dbReference type="ARBA" id="ARBA00022801"/>
    </source>
</evidence>
<organism evidence="12 13">
    <name type="scientific">Fusarium zealandicum</name>
    <dbReference type="NCBI Taxonomy" id="1053134"/>
    <lineage>
        <taxon>Eukaryota</taxon>
        <taxon>Fungi</taxon>
        <taxon>Dikarya</taxon>
        <taxon>Ascomycota</taxon>
        <taxon>Pezizomycotina</taxon>
        <taxon>Sordariomycetes</taxon>
        <taxon>Hypocreomycetidae</taxon>
        <taxon>Hypocreales</taxon>
        <taxon>Nectriaceae</taxon>
        <taxon>Fusarium</taxon>
        <taxon>Fusarium staphyleae species complex</taxon>
    </lineage>
</organism>
<dbReference type="GO" id="GO:0006508">
    <property type="term" value="P:proteolysis"/>
    <property type="evidence" value="ECO:0007669"/>
    <property type="project" value="UniProtKB-KW"/>
</dbReference>
<dbReference type="OrthoDB" id="771136at2759"/>
<feature type="region of interest" description="Disordered" evidence="8">
    <location>
        <begin position="436"/>
        <end position="473"/>
    </location>
</feature>
<keyword evidence="9" id="KW-0472">Membrane</keyword>
<feature type="transmembrane region" description="Helical" evidence="9">
    <location>
        <begin position="475"/>
        <end position="497"/>
    </location>
</feature>
<evidence type="ECO:0000256" key="9">
    <source>
        <dbReference type="SAM" id="Phobius"/>
    </source>
</evidence>
<gene>
    <name evidence="12" type="ORF">FZEAL_4421</name>
</gene>
<evidence type="ECO:0000256" key="7">
    <source>
        <dbReference type="RuleBase" id="RU000454"/>
    </source>
</evidence>
<dbReference type="InterPro" id="IPR033876">
    <property type="entry name" value="SAP-like"/>
</dbReference>
<dbReference type="PANTHER" id="PTHR47966:SF65">
    <property type="entry name" value="ASPARTIC-TYPE ENDOPEPTIDASE"/>
    <property type="match status" value="1"/>
</dbReference>
<dbReference type="PROSITE" id="PS51767">
    <property type="entry name" value="PEPTIDASE_A1"/>
    <property type="match status" value="1"/>
</dbReference>